<evidence type="ECO:0000313" key="2">
    <source>
        <dbReference type="Proteomes" id="UP000050761"/>
    </source>
</evidence>
<dbReference type="Proteomes" id="UP000050761">
    <property type="component" value="Unassembled WGS sequence"/>
</dbReference>
<organism evidence="2 3">
    <name type="scientific">Heligmosomoides polygyrus</name>
    <name type="common">Parasitic roundworm</name>
    <dbReference type="NCBI Taxonomy" id="6339"/>
    <lineage>
        <taxon>Eukaryota</taxon>
        <taxon>Metazoa</taxon>
        <taxon>Ecdysozoa</taxon>
        <taxon>Nematoda</taxon>
        <taxon>Chromadorea</taxon>
        <taxon>Rhabditida</taxon>
        <taxon>Rhabditina</taxon>
        <taxon>Rhabditomorpha</taxon>
        <taxon>Strongyloidea</taxon>
        <taxon>Heligmosomidae</taxon>
        <taxon>Heligmosomoides</taxon>
    </lineage>
</organism>
<dbReference type="WBParaSite" id="HPBE_0000493501-mRNA-1">
    <property type="protein sequence ID" value="HPBE_0000493501-mRNA-1"/>
    <property type="gene ID" value="HPBE_0000493501"/>
</dbReference>
<reference evidence="1 2" key="1">
    <citation type="submission" date="2018-11" db="EMBL/GenBank/DDBJ databases">
        <authorList>
            <consortium name="Pathogen Informatics"/>
        </authorList>
    </citation>
    <scope>NUCLEOTIDE SEQUENCE [LARGE SCALE GENOMIC DNA]</scope>
</reference>
<accession>A0A183FEU1</accession>
<keyword evidence="2" id="KW-1185">Reference proteome</keyword>
<dbReference type="OrthoDB" id="5824305at2759"/>
<sequence length="100" mass="10805">MTLDSAQTVRTSVVWVPIVVEPPGHPRPADDPSPHHVNTAALQTVRGPGQAALDPLQFVSTSAAPMAESARQLITITEQQKRERAKLAQHGVGLSEYFNE</sequence>
<dbReference type="EMBL" id="UZAH01025383">
    <property type="protein sequence ID" value="VDO62861.1"/>
    <property type="molecule type" value="Genomic_DNA"/>
</dbReference>
<reference evidence="3" key="2">
    <citation type="submission" date="2019-09" db="UniProtKB">
        <authorList>
            <consortium name="WormBaseParasite"/>
        </authorList>
    </citation>
    <scope>IDENTIFICATION</scope>
</reference>
<proteinExistence type="predicted"/>
<accession>A0A3P7WP94</accession>
<protein>
    <submittedName>
        <fullName evidence="1 3">Uncharacterized protein</fullName>
    </submittedName>
</protein>
<dbReference type="AlphaFoldDB" id="A0A183FEU1"/>
<name>A0A183FEU1_HELPZ</name>
<evidence type="ECO:0000313" key="3">
    <source>
        <dbReference type="WBParaSite" id="HPBE_0000493501-mRNA-1"/>
    </source>
</evidence>
<gene>
    <name evidence="1" type="ORF">HPBE_LOCUS4936</name>
</gene>
<evidence type="ECO:0000313" key="1">
    <source>
        <dbReference type="EMBL" id="VDO62861.1"/>
    </source>
</evidence>